<dbReference type="RefSeq" id="WP_277861509.1">
    <property type="nucleotide sequence ID" value="NZ_JARRAG010000002.1"/>
</dbReference>
<gene>
    <name evidence="1" type="ORF">PZE19_15350</name>
</gene>
<proteinExistence type="predicted"/>
<sequence length="94" mass="10603">MTSPAELLDLVADRDSLIALVKVLAAERAEAAEIERAAPQTYVLDGAHGWKNAGIDDFLLASLVYFEPKPYHSPESEPSWRMFAEFLWYGKIYE</sequence>
<keyword evidence="2" id="KW-1185">Reference proteome</keyword>
<accession>A0ABT6FC47</accession>
<reference evidence="1 2" key="1">
    <citation type="submission" date="2023-03" db="EMBL/GenBank/DDBJ databases">
        <title>Paludisphaera mucosa sp. nov. a novel planctomycete from northern fen.</title>
        <authorList>
            <person name="Ivanova A."/>
        </authorList>
    </citation>
    <scope>NUCLEOTIDE SEQUENCE [LARGE SCALE GENOMIC DNA]</scope>
    <source>
        <strain evidence="1 2">Pla2</strain>
    </source>
</reference>
<dbReference type="Proteomes" id="UP001216907">
    <property type="component" value="Unassembled WGS sequence"/>
</dbReference>
<evidence type="ECO:0000313" key="2">
    <source>
        <dbReference type="Proteomes" id="UP001216907"/>
    </source>
</evidence>
<name>A0ABT6FC47_9BACT</name>
<protein>
    <submittedName>
        <fullName evidence="1">Uncharacterized protein</fullName>
    </submittedName>
</protein>
<evidence type="ECO:0000313" key="1">
    <source>
        <dbReference type="EMBL" id="MDG3005163.1"/>
    </source>
</evidence>
<comment type="caution">
    <text evidence="1">The sequence shown here is derived from an EMBL/GenBank/DDBJ whole genome shotgun (WGS) entry which is preliminary data.</text>
</comment>
<dbReference type="EMBL" id="JARRAG010000002">
    <property type="protein sequence ID" value="MDG3005163.1"/>
    <property type="molecule type" value="Genomic_DNA"/>
</dbReference>
<organism evidence="1 2">
    <name type="scientific">Paludisphaera mucosa</name>
    <dbReference type="NCBI Taxonomy" id="3030827"/>
    <lineage>
        <taxon>Bacteria</taxon>
        <taxon>Pseudomonadati</taxon>
        <taxon>Planctomycetota</taxon>
        <taxon>Planctomycetia</taxon>
        <taxon>Isosphaerales</taxon>
        <taxon>Isosphaeraceae</taxon>
        <taxon>Paludisphaera</taxon>
    </lineage>
</organism>